<dbReference type="STRING" id="989370.AOQ71_31970"/>
<gene>
    <name evidence="1" type="ORF">AOQ71_31970</name>
</gene>
<accession>A0A0R3D9W3</accession>
<dbReference type="Proteomes" id="UP000051936">
    <property type="component" value="Unassembled WGS sequence"/>
</dbReference>
<organism evidence="1 2">
    <name type="scientific">Bradyrhizobium manausense</name>
    <dbReference type="NCBI Taxonomy" id="989370"/>
    <lineage>
        <taxon>Bacteria</taxon>
        <taxon>Pseudomonadati</taxon>
        <taxon>Pseudomonadota</taxon>
        <taxon>Alphaproteobacteria</taxon>
        <taxon>Hyphomicrobiales</taxon>
        <taxon>Nitrobacteraceae</taxon>
        <taxon>Bradyrhizobium</taxon>
    </lineage>
</organism>
<name>A0A0R3D9W3_9BRAD</name>
<dbReference type="EMBL" id="LJYG01000108">
    <property type="protein sequence ID" value="KRQ03343.1"/>
    <property type="molecule type" value="Genomic_DNA"/>
</dbReference>
<evidence type="ECO:0000313" key="2">
    <source>
        <dbReference type="Proteomes" id="UP000051936"/>
    </source>
</evidence>
<dbReference type="AlphaFoldDB" id="A0A0R3D9W3"/>
<evidence type="ECO:0000313" key="1">
    <source>
        <dbReference type="EMBL" id="KRQ03343.1"/>
    </source>
</evidence>
<reference evidence="1 2" key="1">
    <citation type="submission" date="2015-09" db="EMBL/GenBank/DDBJ databases">
        <title>Draft Genome Sequence of Bradyrhizobium manausense Strain BR 3351T, a Novel Symbiotic Nitrogen-Fixing Alphaproteobacterium Isolated from Brazilian Amazon Rain Forest.</title>
        <authorList>
            <person name="De Araujo J.L."/>
            <person name="Zilli J.E."/>
        </authorList>
    </citation>
    <scope>NUCLEOTIDE SEQUENCE [LARGE SCALE GENOMIC DNA]</scope>
    <source>
        <strain evidence="1 2">BR3351</strain>
    </source>
</reference>
<comment type="caution">
    <text evidence="1">The sequence shown here is derived from an EMBL/GenBank/DDBJ whole genome shotgun (WGS) entry which is preliminary data.</text>
</comment>
<proteinExistence type="predicted"/>
<keyword evidence="2" id="KW-1185">Reference proteome</keyword>
<sequence length="69" mass="7705">MRSAIRRRLIAIERQRKDNRRRVHILKVASQDDGSRQIAVMLASGAAEADDGFLCLSGQQLTIATDVRV</sequence>
<protein>
    <submittedName>
        <fullName evidence="1">Uncharacterized protein</fullName>
    </submittedName>
</protein>